<keyword evidence="2" id="KW-1185">Reference proteome</keyword>
<comment type="caution">
    <text evidence="1">The sequence shown here is derived from an EMBL/GenBank/DDBJ whole genome shotgun (WGS) entry which is preliminary data.</text>
</comment>
<dbReference type="EMBL" id="VSRR010007927">
    <property type="protein sequence ID" value="MPC47799.1"/>
    <property type="molecule type" value="Genomic_DNA"/>
</dbReference>
<name>A0A5B7FR93_PORTR</name>
<protein>
    <submittedName>
        <fullName evidence="1">Uncharacterized protein</fullName>
    </submittedName>
</protein>
<gene>
    <name evidence="1" type="ORF">E2C01_041556</name>
</gene>
<evidence type="ECO:0000313" key="1">
    <source>
        <dbReference type="EMBL" id="MPC47799.1"/>
    </source>
</evidence>
<sequence>MSRLEMPTPAAPPALAENWCNNNSTATKQLERAPEVETMRILKVCLTSHHPSLILHPSVTGKP</sequence>
<organism evidence="1 2">
    <name type="scientific">Portunus trituberculatus</name>
    <name type="common">Swimming crab</name>
    <name type="synonym">Neptunus trituberculatus</name>
    <dbReference type="NCBI Taxonomy" id="210409"/>
    <lineage>
        <taxon>Eukaryota</taxon>
        <taxon>Metazoa</taxon>
        <taxon>Ecdysozoa</taxon>
        <taxon>Arthropoda</taxon>
        <taxon>Crustacea</taxon>
        <taxon>Multicrustacea</taxon>
        <taxon>Malacostraca</taxon>
        <taxon>Eumalacostraca</taxon>
        <taxon>Eucarida</taxon>
        <taxon>Decapoda</taxon>
        <taxon>Pleocyemata</taxon>
        <taxon>Brachyura</taxon>
        <taxon>Eubrachyura</taxon>
        <taxon>Portunoidea</taxon>
        <taxon>Portunidae</taxon>
        <taxon>Portuninae</taxon>
        <taxon>Portunus</taxon>
    </lineage>
</organism>
<reference evidence="1 2" key="1">
    <citation type="submission" date="2019-05" db="EMBL/GenBank/DDBJ databases">
        <title>Another draft genome of Portunus trituberculatus and its Hox gene families provides insights of decapod evolution.</title>
        <authorList>
            <person name="Jeong J.-H."/>
            <person name="Song I."/>
            <person name="Kim S."/>
            <person name="Choi T."/>
            <person name="Kim D."/>
            <person name="Ryu S."/>
            <person name="Kim W."/>
        </authorList>
    </citation>
    <scope>NUCLEOTIDE SEQUENCE [LARGE SCALE GENOMIC DNA]</scope>
    <source>
        <tissue evidence="1">Muscle</tissue>
    </source>
</reference>
<dbReference type="Proteomes" id="UP000324222">
    <property type="component" value="Unassembled WGS sequence"/>
</dbReference>
<dbReference type="AlphaFoldDB" id="A0A5B7FR93"/>
<proteinExistence type="predicted"/>
<evidence type="ECO:0000313" key="2">
    <source>
        <dbReference type="Proteomes" id="UP000324222"/>
    </source>
</evidence>
<accession>A0A5B7FR93</accession>